<feature type="region of interest" description="Disordered" evidence="2">
    <location>
        <begin position="571"/>
        <end position="591"/>
    </location>
</feature>
<dbReference type="EMBL" id="JAEHOE010000064">
    <property type="protein sequence ID" value="KAG2490179.1"/>
    <property type="molecule type" value="Genomic_DNA"/>
</dbReference>
<dbReference type="InterPro" id="IPR001878">
    <property type="entry name" value="Znf_CCHC"/>
</dbReference>
<dbReference type="Gene3D" id="2.40.50.140">
    <property type="entry name" value="Nucleic acid-binding proteins"/>
    <property type="match status" value="2"/>
</dbReference>
<dbReference type="InterPro" id="IPR003029">
    <property type="entry name" value="S1_domain"/>
</dbReference>
<dbReference type="SUPFAM" id="SSF50249">
    <property type="entry name" value="Nucleic acid-binding proteins"/>
    <property type="match status" value="2"/>
</dbReference>
<gene>
    <name evidence="5" type="ORF">HYH03_011308</name>
</gene>
<dbReference type="PROSITE" id="PS50126">
    <property type="entry name" value="S1"/>
    <property type="match status" value="2"/>
</dbReference>
<dbReference type="PANTHER" id="PTHR15838:SF3">
    <property type="entry name" value="PROTEIN PIGMENT DEFECTIVE 338, CHLOROPLASTIC"/>
    <property type="match status" value="1"/>
</dbReference>
<feature type="region of interest" description="Disordered" evidence="2">
    <location>
        <begin position="60"/>
        <end position="86"/>
    </location>
</feature>
<keyword evidence="1" id="KW-0863">Zinc-finger</keyword>
<name>A0A836BWJ4_9CHLO</name>
<protein>
    <recommendedName>
        <fullName evidence="7">CCHC-type domain-containing protein</fullName>
    </recommendedName>
</protein>
<dbReference type="GO" id="GO:0043489">
    <property type="term" value="P:RNA stabilization"/>
    <property type="evidence" value="ECO:0007669"/>
    <property type="project" value="TreeGrafter"/>
</dbReference>
<feature type="compositionally biased region" description="Basic residues" evidence="2">
    <location>
        <begin position="579"/>
        <end position="591"/>
    </location>
</feature>
<feature type="domain" description="CCHC-type" evidence="4">
    <location>
        <begin position="559"/>
        <end position="574"/>
    </location>
</feature>
<feature type="domain" description="S1 motif" evidence="3">
    <location>
        <begin position="88"/>
        <end position="161"/>
    </location>
</feature>
<sequence>MPLLATACGGGRPMLAATVVTMASLPEGQTAAARKPWQGLARSADRVAARAAFGAAAGAVRPSGASSAGDKETAARLRKQNQRRERAGTLVEGTVLATTPAGVIVSLGEGAATGVIGKKEMSAEQVESTVGLLAPGTKVRALVLPRTRMHPNQYDIFLSTKALEPSPGDMLRDPQLVYDRAEEMAEARCAHLEKRNEENREKERRGRKLHEGVVVDVRPHGVLVELTESGATAMLGKQEILHGSVLAAGDVFKVGDKVRACLLGSDQKRLRIWITTKPLETMPGDMLRDPGRVYEQAGAVFEAWLEKAPKQEDVVEGVVSGVNDEGDIAITTEGCYRGTVKGHTVGSWGWRDEEEEQVKADEAGDGNALVTENQFATDPAACAEAAGAEVEAAAEPVAEPEANEADPGSDGGDFGFAEEAEPRCCEKAVRVACFISNKKLLEKYILWCEYLLFVTPASHRATRESLQGSLCAAKAHLIALEGIQELDNGGPGPSTSGPSHRSEDGNTAKKPKLAAAATKPSLEEMFASATAKGLDLNEVLDMFKCTRKVYLTRKYNGECLRCGNSGHRVDSCPQFNGKGKGKGQKGKGKRA</sequence>
<reference evidence="5" key="1">
    <citation type="journal article" date="2020" name="bioRxiv">
        <title>Comparative genomics of Chlamydomonas.</title>
        <authorList>
            <person name="Craig R.J."/>
            <person name="Hasan A.R."/>
            <person name="Ness R.W."/>
            <person name="Keightley P.D."/>
        </authorList>
    </citation>
    <scope>NUCLEOTIDE SEQUENCE</scope>
    <source>
        <strain evidence="5">CCAP 11/70</strain>
    </source>
</reference>
<feature type="compositionally biased region" description="Low complexity" evidence="2">
    <location>
        <begin position="389"/>
        <end position="400"/>
    </location>
</feature>
<dbReference type="InterPro" id="IPR012340">
    <property type="entry name" value="NA-bd_OB-fold"/>
</dbReference>
<comment type="caution">
    <text evidence="5">The sequence shown here is derived from an EMBL/GenBank/DDBJ whole genome shotgun (WGS) entry which is preliminary data.</text>
</comment>
<dbReference type="PANTHER" id="PTHR15838">
    <property type="entry name" value="NUCLEOLAR PROTEIN OF 40 KDA"/>
    <property type="match status" value="1"/>
</dbReference>
<dbReference type="SMART" id="SM00316">
    <property type="entry name" value="S1"/>
    <property type="match status" value="2"/>
</dbReference>
<dbReference type="Pfam" id="PF00575">
    <property type="entry name" value="S1"/>
    <property type="match status" value="1"/>
</dbReference>
<accession>A0A836BWJ4</accession>
<feature type="domain" description="S1 motif" evidence="3">
    <location>
        <begin position="207"/>
        <end position="277"/>
    </location>
</feature>
<feature type="region of interest" description="Disordered" evidence="2">
    <location>
        <begin position="484"/>
        <end position="514"/>
    </location>
</feature>
<dbReference type="OrthoDB" id="412781at2759"/>
<dbReference type="AlphaFoldDB" id="A0A836BWJ4"/>
<dbReference type="GO" id="GO:0008270">
    <property type="term" value="F:zinc ion binding"/>
    <property type="evidence" value="ECO:0007669"/>
    <property type="project" value="UniProtKB-KW"/>
</dbReference>
<dbReference type="Proteomes" id="UP000612055">
    <property type="component" value="Unassembled WGS sequence"/>
</dbReference>
<feature type="region of interest" description="Disordered" evidence="2">
    <location>
        <begin position="389"/>
        <end position="415"/>
    </location>
</feature>
<dbReference type="PROSITE" id="PS50158">
    <property type="entry name" value="ZF_CCHC"/>
    <property type="match status" value="1"/>
</dbReference>
<proteinExistence type="predicted"/>
<keyword evidence="1" id="KW-0479">Metal-binding</keyword>
<evidence type="ECO:0000313" key="6">
    <source>
        <dbReference type="Proteomes" id="UP000612055"/>
    </source>
</evidence>
<organism evidence="5 6">
    <name type="scientific">Edaphochlamys debaryana</name>
    <dbReference type="NCBI Taxonomy" id="47281"/>
    <lineage>
        <taxon>Eukaryota</taxon>
        <taxon>Viridiplantae</taxon>
        <taxon>Chlorophyta</taxon>
        <taxon>core chlorophytes</taxon>
        <taxon>Chlorophyceae</taxon>
        <taxon>CS clade</taxon>
        <taxon>Chlamydomonadales</taxon>
        <taxon>Chlamydomonadales incertae sedis</taxon>
        <taxon>Edaphochlamys</taxon>
    </lineage>
</organism>
<evidence type="ECO:0000256" key="2">
    <source>
        <dbReference type="SAM" id="MobiDB-lite"/>
    </source>
</evidence>
<evidence type="ECO:0000259" key="3">
    <source>
        <dbReference type="PROSITE" id="PS50126"/>
    </source>
</evidence>
<evidence type="ECO:0000313" key="5">
    <source>
        <dbReference type="EMBL" id="KAG2490179.1"/>
    </source>
</evidence>
<keyword evidence="6" id="KW-1185">Reference proteome</keyword>
<keyword evidence="1" id="KW-0862">Zinc</keyword>
<evidence type="ECO:0008006" key="7">
    <source>
        <dbReference type="Google" id="ProtNLM"/>
    </source>
</evidence>
<evidence type="ECO:0000259" key="4">
    <source>
        <dbReference type="PROSITE" id="PS50158"/>
    </source>
</evidence>
<dbReference type="GO" id="GO:0003723">
    <property type="term" value="F:RNA binding"/>
    <property type="evidence" value="ECO:0007669"/>
    <property type="project" value="TreeGrafter"/>
</dbReference>
<evidence type="ECO:0000256" key="1">
    <source>
        <dbReference type="PROSITE-ProRule" id="PRU00047"/>
    </source>
</evidence>